<feature type="region of interest" description="Disordered" evidence="1">
    <location>
        <begin position="277"/>
        <end position="318"/>
    </location>
</feature>
<keyword evidence="3" id="KW-1185">Reference proteome</keyword>
<dbReference type="PANTHER" id="PTHR46170:SF1">
    <property type="entry name" value="GATOR COMPLEX PROTEIN WDR59"/>
    <property type="match status" value="1"/>
</dbReference>
<dbReference type="GO" id="GO:1904263">
    <property type="term" value="P:positive regulation of TORC1 signaling"/>
    <property type="evidence" value="ECO:0007669"/>
    <property type="project" value="TreeGrafter"/>
</dbReference>
<reference evidence="2 3" key="1">
    <citation type="submission" date="2016-07" db="EMBL/GenBank/DDBJ databases">
        <title>Pervasive Adenine N6-methylation of Active Genes in Fungi.</title>
        <authorList>
            <consortium name="DOE Joint Genome Institute"/>
            <person name="Mondo S.J."/>
            <person name="Dannebaum R.O."/>
            <person name="Kuo R.C."/>
            <person name="Labutti K."/>
            <person name="Haridas S."/>
            <person name="Kuo A."/>
            <person name="Salamov A."/>
            <person name="Ahrendt S.R."/>
            <person name="Lipzen A."/>
            <person name="Sullivan W."/>
            <person name="Andreopoulos W.B."/>
            <person name="Clum A."/>
            <person name="Lindquist E."/>
            <person name="Daum C."/>
            <person name="Ramamoorthy G.K."/>
            <person name="Gryganskyi A."/>
            <person name="Culley D."/>
            <person name="Magnuson J.K."/>
            <person name="James T.Y."/>
            <person name="O'Malley M.A."/>
            <person name="Stajich J.E."/>
            <person name="Spatafora J.W."/>
            <person name="Visel A."/>
            <person name="Grigoriev I.V."/>
        </authorList>
    </citation>
    <scope>NUCLEOTIDE SEQUENCE [LARGE SCALE GENOMIC DNA]</scope>
    <source>
        <strain evidence="2 3">ATCC 12442</strain>
    </source>
</reference>
<dbReference type="InterPro" id="IPR049567">
    <property type="entry name" value="WDR59-like"/>
</dbReference>
<dbReference type="RefSeq" id="XP_040744534.1">
    <property type="nucleotide sequence ID" value="XM_040883478.1"/>
</dbReference>
<dbReference type="GO" id="GO:0034198">
    <property type="term" value="P:cellular response to amino acid starvation"/>
    <property type="evidence" value="ECO:0007669"/>
    <property type="project" value="TreeGrafter"/>
</dbReference>
<accession>A0A1Y1WC59</accession>
<dbReference type="PANTHER" id="PTHR46170">
    <property type="entry name" value="GATOR COMPLEX PROTEIN WDR59"/>
    <property type="match status" value="1"/>
</dbReference>
<comment type="caution">
    <text evidence="2">The sequence shown here is derived from an EMBL/GenBank/DDBJ whole genome shotgun (WGS) entry which is preliminary data.</text>
</comment>
<dbReference type="GO" id="GO:0035859">
    <property type="term" value="C:Seh1-associated complex"/>
    <property type="evidence" value="ECO:0007669"/>
    <property type="project" value="TreeGrafter"/>
</dbReference>
<dbReference type="GO" id="GO:0035591">
    <property type="term" value="F:signaling adaptor activity"/>
    <property type="evidence" value="ECO:0007669"/>
    <property type="project" value="TreeGrafter"/>
</dbReference>
<dbReference type="EMBL" id="MCFD01000005">
    <property type="protein sequence ID" value="ORX70955.1"/>
    <property type="molecule type" value="Genomic_DNA"/>
</dbReference>
<dbReference type="OrthoDB" id="311712at2759"/>
<evidence type="ECO:0000313" key="3">
    <source>
        <dbReference type="Proteomes" id="UP000193922"/>
    </source>
</evidence>
<proteinExistence type="predicted"/>
<protein>
    <submittedName>
        <fullName evidence="2">Uncharacterized protein</fullName>
    </submittedName>
</protein>
<gene>
    <name evidence="2" type="ORF">DL89DRAFT_143806</name>
</gene>
<organism evidence="2 3">
    <name type="scientific">Linderina pennispora</name>
    <dbReference type="NCBI Taxonomy" id="61395"/>
    <lineage>
        <taxon>Eukaryota</taxon>
        <taxon>Fungi</taxon>
        <taxon>Fungi incertae sedis</taxon>
        <taxon>Zoopagomycota</taxon>
        <taxon>Kickxellomycotina</taxon>
        <taxon>Kickxellomycetes</taxon>
        <taxon>Kickxellales</taxon>
        <taxon>Kickxellaceae</taxon>
        <taxon>Linderina</taxon>
    </lineage>
</organism>
<dbReference type="GO" id="GO:0005774">
    <property type="term" value="C:vacuolar membrane"/>
    <property type="evidence" value="ECO:0007669"/>
    <property type="project" value="TreeGrafter"/>
</dbReference>
<evidence type="ECO:0000256" key="1">
    <source>
        <dbReference type="SAM" id="MobiDB-lite"/>
    </source>
</evidence>
<dbReference type="GeneID" id="63800126"/>
<sequence>MGSDAFVDALGLQIPGRHVPAHQARLRAPAHKSGYSRAGLSPDSAADTLVPDSYRQHTVYLDHWKIMYAQILYMWQMDVKAVEVLKCIQNPDLLQIYNSIACQPSVPKHDNMARIGNPVLAEKIRGQRSYSSVLLEGLVKKTGPEQKRNSRPNTPSAEISGAPWLSCAWCHEYVHGRALICHACGHGGHQEHMLKWFKTVLQQIRKSGLSPAHIGGYSADALPVQHVLSDNSAGASSAPSGLASRINTAGNTRTHTRNPTLSADVLPAVTISPAPGSVVSVNMPSDAECDSDDSSSVDSTDQSSPERQLAVGARAIAV</sequence>
<dbReference type="STRING" id="61395.A0A1Y1WC59"/>
<dbReference type="AlphaFoldDB" id="A0A1Y1WC59"/>
<name>A0A1Y1WC59_9FUNG</name>
<dbReference type="Proteomes" id="UP000193922">
    <property type="component" value="Unassembled WGS sequence"/>
</dbReference>
<evidence type="ECO:0000313" key="2">
    <source>
        <dbReference type="EMBL" id="ORX70955.1"/>
    </source>
</evidence>